<evidence type="ECO:0000259" key="2">
    <source>
        <dbReference type="PROSITE" id="PS50937"/>
    </source>
</evidence>
<name>A0A562LV17_9GAMM</name>
<dbReference type="AlphaFoldDB" id="A0A562LV17"/>
<feature type="domain" description="HTH merR-type" evidence="2">
    <location>
        <begin position="1"/>
        <end position="69"/>
    </location>
</feature>
<protein>
    <submittedName>
        <fullName evidence="3">Cu(I)-responsive transcriptional regulator</fullName>
    </submittedName>
</protein>
<dbReference type="Proteomes" id="UP000316471">
    <property type="component" value="Unassembled WGS sequence"/>
</dbReference>
<accession>A0A562LV17</accession>
<dbReference type="InterPro" id="IPR009061">
    <property type="entry name" value="DNA-bd_dom_put_sf"/>
</dbReference>
<dbReference type="CDD" id="cd04770">
    <property type="entry name" value="HTH_HMRTR"/>
    <property type="match status" value="1"/>
</dbReference>
<dbReference type="EMBL" id="VLKP01000005">
    <property type="protein sequence ID" value="TWI11491.1"/>
    <property type="molecule type" value="Genomic_DNA"/>
</dbReference>
<proteinExistence type="predicted"/>
<dbReference type="PANTHER" id="PTHR30204:SF92">
    <property type="entry name" value="HTH-TYPE TRANSCRIPTIONAL REGULATOR ZNTR"/>
    <property type="match status" value="1"/>
</dbReference>
<dbReference type="InterPro" id="IPR047057">
    <property type="entry name" value="MerR_fam"/>
</dbReference>
<comment type="caution">
    <text evidence="3">The sequence shown here is derived from an EMBL/GenBank/DDBJ whole genome shotgun (WGS) entry which is preliminary data.</text>
</comment>
<dbReference type="SMART" id="SM00422">
    <property type="entry name" value="HTH_MERR"/>
    <property type="match status" value="1"/>
</dbReference>
<keyword evidence="1" id="KW-0238">DNA-binding</keyword>
<sequence length="132" mass="14515">MQIGQLARRTGVPIDTIRYYENHDILPAPSRQASGYRAYDDDDIARLNFVRRAKGLGFTLREIRELLELSGRTGEDMAAVRAAATVKLADVDHKLEELTRVRDGLRQLIAACPGHGNLSACPILAALSTEDA</sequence>
<dbReference type="PROSITE" id="PS50937">
    <property type="entry name" value="HTH_MERR_2"/>
    <property type="match status" value="1"/>
</dbReference>
<dbReference type="Gene3D" id="1.10.1660.10">
    <property type="match status" value="1"/>
</dbReference>
<evidence type="ECO:0000313" key="3">
    <source>
        <dbReference type="EMBL" id="TWI11491.1"/>
    </source>
</evidence>
<dbReference type="GO" id="GO:0003700">
    <property type="term" value="F:DNA-binding transcription factor activity"/>
    <property type="evidence" value="ECO:0007669"/>
    <property type="project" value="InterPro"/>
</dbReference>
<dbReference type="PANTHER" id="PTHR30204">
    <property type="entry name" value="REDOX-CYCLING DRUG-SENSING TRANSCRIPTIONAL ACTIVATOR SOXR"/>
    <property type="match status" value="1"/>
</dbReference>
<reference evidence="3 4" key="1">
    <citation type="journal article" date="2015" name="Stand. Genomic Sci.">
        <title>Genomic Encyclopedia of Bacterial and Archaeal Type Strains, Phase III: the genomes of soil and plant-associated and newly described type strains.</title>
        <authorList>
            <person name="Whitman W.B."/>
            <person name="Woyke T."/>
            <person name="Klenk H.P."/>
            <person name="Zhou Y."/>
            <person name="Lilburn T.G."/>
            <person name="Beck B.J."/>
            <person name="De Vos P."/>
            <person name="Vandamme P."/>
            <person name="Eisen J.A."/>
            <person name="Garrity G."/>
            <person name="Hugenholtz P."/>
            <person name="Kyrpides N.C."/>
        </authorList>
    </citation>
    <scope>NUCLEOTIDE SEQUENCE [LARGE SCALE GENOMIC DNA]</scope>
    <source>
        <strain evidence="3 4">CGMCC 1.10136</strain>
    </source>
</reference>
<dbReference type="RefSeq" id="WP_144813711.1">
    <property type="nucleotide sequence ID" value="NZ_VLKP01000005.1"/>
</dbReference>
<organism evidence="3 4">
    <name type="scientific">Aerolutibacter ruishenii</name>
    <dbReference type="NCBI Taxonomy" id="686800"/>
    <lineage>
        <taxon>Bacteria</taxon>
        <taxon>Pseudomonadati</taxon>
        <taxon>Pseudomonadota</taxon>
        <taxon>Gammaproteobacteria</taxon>
        <taxon>Lysobacterales</taxon>
        <taxon>Lysobacteraceae</taxon>
        <taxon>Aerolutibacter</taxon>
    </lineage>
</organism>
<dbReference type="SUPFAM" id="SSF46955">
    <property type="entry name" value="Putative DNA-binding domain"/>
    <property type="match status" value="1"/>
</dbReference>
<dbReference type="GO" id="GO:0003677">
    <property type="term" value="F:DNA binding"/>
    <property type="evidence" value="ECO:0007669"/>
    <property type="project" value="UniProtKB-KW"/>
</dbReference>
<evidence type="ECO:0000313" key="4">
    <source>
        <dbReference type="Proteomes" id="UP000316471"/>
    </source>
</evidence>
<gene>
    <name evidence="3" type="ORF">IP93_01387</name>
</gene>
<dbReference type="Pfam" id="PF13411">
    <property type="entry name" value="MerR_1"/>
    <property type="match status" value="1"/>
</dbReference>
<keyword evidence="4" id="KW-1185">Reference proteome</keyword>
<dbReference type="OrthoDB" id="9808480at2"/>
<evidence type="ECO:0000256" key="1">
    <source>
        <dbReference type="ARBA" id="ARBA00023125"/>
    </source>
</evidence>
<dbReference type="InterPro" id="IPR000551">
    <property type="entry name" value="MerR-type_HTH_dom"/>
</dbReference>
<dbReference type="PRINTS" id="PR00040">
    <property type="entry name" value="HTHMERR"/>
</dbReference>